<reference evidence="1 2" key="1">
    <citation type="journal article" date="2023" name="Life. Sci Alliance">
        <title>Evolutionary insights into 3D genome organization and epigenetic landscape of Vigna mungo.</title>
        <authorList>
            <person name="Junaid A."/>
            <person name="Singh B."/>
            <person name="Bhatia S."/>
        </authorList>
    </citation>
    <scope>NUCLEOTIDE SEQUENCE [LARGE SCALE GENOMIC DNA]</scope>
    <source>
        <strain evidence="1">Urdbean</strain>
    </source>
</reference>
<dbReference type="Proteomes" id="UP001374535">
    <property type="component" value="Chromosome 4"/>
</dbReference>
<organism evidence="1 2">
    <name type="scientific">Vigna mungo</name>
    <name type="common">Black gram</name>
    <name type="synonym">Phaseolus mungo</name>
    <dbReference type="NCBI Taxonomy" id="3915"/>
    <lineage>
        <taxon>Eukaryota</taxon>
        <taxon>Viridiplantae</taxon>
        <taxon>Streptophyta</taxon>
        <taxon>Embryophyta</taxon>
        <taxon>Tracheophyta</taxon>
        <taxon>Spermatophyta</taxon>
        <taxon>Magnoliopsida</taxon>
        <taxon>eudicotyledons</taxon>
        <taxon>Gunneridae</taxon>
        <taxon>Pentapetalae</taxon>
        <taxon>rosids</taxon>
        <taxon>fabids</taxon>
        <taxon>Fabales</taxon>
        <taxon>Fabaceae</taxon>
        <taxon>Papilionoideae</taxon>
        <taxon>50 kb inversion clade</taxon>
        <taxon>NPAAA clade</taxon>
        <taxon>indigoferoid/millettioid clade</taxon>
        <taxon>Phaseoleae</taxon>
        <taxon>Vigna</taxon>
    </lineage>
</organism>
<evidence type="ECO:0000313" key="2">
    <source>
        <dbReference type="Proteomes" id="UP001374535"/>
    </source>
</evidence>
<dbReference type="AlphaFoldDB" id="A0AAQ3RZW7"/>
<protein>
    <submittedName>
        <fullName evidence="1">Uncharacterized protein</fullName>
    </submittedName>
</protein>
<dbReference type="EMBL" id="CP144697">
    <property type="protein sequence ID" value="WVZ14184.1"/>
    <property type="molecule type" value="Genomic_DNA"/>
</dbReference>
<sequence length="146" mass="16118">MTQQHSTSSLRRCSTSAHQCPATITRPSCHIIITGHATINLEKTGLHWGDIQQLPRKSIRSKHLAQHMKAPRCPALERCSSLQKETRLGCKTHSSHVQQLEASITSNGGADGDIPRLGFSLQGWAGLHADYTLQHYVQQHTVESHG</sequence>
<proteinExistence type="predicted"/>
<name>A0AAQ3RZW7_VIGMU</name>
<keyword evidence="2" id="KW-1185">Reference proteome</keyword>
<gene>
    <name evidence="1" type="ORF">V8G54_011750</name>
</gene>
<evidence type="ECO:0000313" key="1">
    <source>
        <dbReference type="EMBL" id="WVZ14184.1"/>
    </source>
</evidence>
<accession>A0AAQ3RZW7</accession>